<dbReference type="RefSeq" id="XP_060408018.1">
    <property type="nucleotide sequence ID" value="XM_060564518.1"/>
</dbReference>
<accession>A0AAD8PM34</accession>
<dbReference type="SUPFAM" id="SSF49329">
    <property type="entry name" value="Cu,Zn superoxide dismutase-like"/>
    <property type="match status" value="1"/>
</dbReference>
<name>A0AAD8PM34_9PEZI</name>
<dbReference type="GO" id="GO:0046872">
    <property type="term" value="F:metal ion binding"/>
    <property type="evidence" value="ECO:0007669"/>
    <property type="project" value="InterPro"/>
</dbReference>
<dbReference type="Proteomes" id="UP001230504">
    <property type="component" value="Unassembled WGS sequence"/>
</dbReference>
<gene>
    <name evidence="1" type="ORF">LY79DRAFT_679384</name>
</gene>
<dbReference type="EMBL" id="JAHLJV010000122">
    <property type="protein sequence ID" value="KAK1569815.1"/>
    <property type="molecule type" value="Genomic_DNA"/>
</dbReference>
<dbReference type="Gene3D" id="2.60.40.200">
    <property type="entry name" value="Superoxide dismutase, copper/zinc binding domain"/>
    <property type="match status" value="1"/>
</dbReference>
<sequence>MYSKNTNYSLLQALGNALVVTNPQDFVYKAKLPKMPFFKQGSLNGNVQGSIVAMTALDGNRVKFTVGFSNLPNKGSPFTYHLHVDLIPEDGNCTKALAHYNPFNHVKTAPCDASRPETC</sequence>
<protein>
    <submittedName>
        <fullName evidence="1">Uncharacterized protein</fullName>
    </submittedName>
</protein>
<reference evidence="1" key="1">
    <citation type="submission" date="2021-06" db="EMBL/GenBank/DDBJ databases">
        <title>Comparative genomics, transcriptomics and evolutionary studies reveal genomic signatures of adaptation to plant cell wall in hemibiotrophic fungi.</title>
        <authorList>
            <consortium name="DOE Joint Genome Institute"/>
            <person name="Baroncelli R."/>
            <person name="Diaz J.F."/>
            <person name="Benocci T."/>
            <person name="Peng M."/>
            <person name="Battaglia E."/>
            <person name="Haridas S."/>
            <person name="Andreopoulos W."/>
            <person name="Labutti K."/>
            <person name="Pangilinan J."/>
            <person name="Floch G.L."/>
            <person name="Makela M.R."/>
            <person name="Henrissat B."/>
            <person name="Grigoriev I.V."/>
            <person name="Crouch J.A."/>
            <person name="De Vries R.P."/>
            <person name="Sukno S.A."/>
            <person name="Thon M.R."/>
        </authorList>
    </citation>
    <scope>NUCLEOTIDE SEQUENCE</scope>
    <source>
        <strain evidence="1">CBS 125086</strain>
    </source>
</reference>
<dbReference type="InterPro" id="IPR036423">
    <property type="entry name" value="SOD-like_Cu/Zn_dom_sf"/>
</dbReference>
<dbReference type="GO" id="GO:0006801">
    <property type="term" value="P:superoxide metabolic process"/>
    <property type="evidence" value="ECO:0007669"/>
    <property type="project" value="InterPro"/>
</dbReference>
<proteinExistence type="predicted"/>
<evidence type="ECO:0000313" key="1">
    <source>
        <dbReference type="EMBL" id="KAK1569815.1"/>
    </source>
</evidence>
<dbReference type="GeneID" id="85448758"/>
<comment type="caution">
    <text evidence="1">The sequence shown here is derived from an EMBL/GenBank/DDBJ whole genome shotgun (WGS) entry which is preliminary data.</text>
</comment>
<evidence type="ECO:0000313" key="2">
    <source>
        <dbReference type="Proteomes" id="UP001230504"/>
    </source>
</evidence>
<organism evidence="1 2">
    <name type="scientific">Colletotrichum navitas</name>
    <dbReference type="NCBI Taxonomy" id="681940"/>
    <lineage>
        <taxon>Eukaryota</taxon>
        <taxon>Fungi</taxon>
        <taxon>Dikarya</taxon>
        <taxon>Ascomycota</taxon>
        <taxon>Pezizomycotina</taxon>
        <taxon>Sordariomycetes</taxon>
        <taxon>Hypocreomycetidae</taxon>
        <taxon>Glomerellales</taxon>
        <taxon>Glomerellaceae</taxon>
        <taxon>Colletotrichum</taxon>
        <taxon>Colletotrichum graminicola species complex</taxon>
    </lineage>
</organism>
<dbReference type="AlphaFoldDB" id="A0AAD8PM34"/>
<keyword evidence="2" id="KW-1185">Reference proteome</keyword>